<proteinExistence type="predicted"/>
<dbReference type="InterPro" id="IPR053135">
    <property type="entry name" value="AKR2_Oxidoreductase"/>
</dbReference>
<gene>
    <name evidence="2" type="ORF">AAG747_01855</name>
</gene>
<dbReference type="EMBL" id="JBDKWZ010000001">
    <property type="protein sequence ID" value="MEN7546632.1"/>
    <property type="molecule type" value="Genomic_DNA"/>
</dbReference>
<name>A0AAW9RSR5_9BACT</name>
<dbReference type="Proteomes" id="UP001403385">
    <property type="component" value="Unassembled WGS sequence"/>
</dbReference>
<reference evidence="2 3" key="1">
    <citation type="submission" date="2024-04" db="EMBL/GenBank/DDBJ databases">
        <title>Novel genus in family Flammeovirgaceae.</title>
        <authorList>
            <person name="Nguyen T.H."/>
            <person name="Vuong T.Q."/>
            <person name="Le H."/>
            <person name="Kim S.-G."/>
        </authorList>
    </citation>
    <scope>NUCLEOTIDE SEQUENCE [LARGE SCALE GENOMIC DNA]</scope>
    <source>
        <strain evidence="2 3">JCM 23209</strain>
    </source>
</reference>
<dbReference type="CDD" id="cd19086">
    <property type="entry name" value="AKR_AKR11C1"/>
    <property type="match status" value="1"/>
</dbReference>
<dbReference type="PANTHER" id="PTHR43312">
    <property type="entry name" value="D-THREO-ALDOSE 1-DEHYDROGENASE"/>
    <property type="match status" value="1"/>
</dbReference>
<accession>A0AAW9RSR5</accession>
<dbReference type="InterPro" id="IPR036812">
    <property type="entry name" value="NAD(P)_OxRdtase_dom_sf"/>
</dbReference>
<dbReference type="RefSeq" id="WP_346819416.1">
    <property type="nucleotide sequence ID" value="NZ_JBDKWZ010000001.1"/>
</dbReference>
<dbReference type="AlphaFoldDB" id="A0AAW9RSR5"/>
<dbReference type="Gene3D" id="3.20.20.100">
    <property type="entry name" value="NADP-dependent oxidoreductase domain"/>
    <property type="match status" value="1"/>
</dbReference>
<dbReference type="EC" id="1.1.1.-" evidence="2"/>
<dbReference type="PANTHER" id="PTHR43312:SF1">
    <property type="entry name" value="NADP-DEPENDENT OXIDOREDUCTASE DOMAIN-CONTAINING PROTEIN"/>
    <property type="match status" value="1"/>
</dbReference>
<keyword evidence="2" id="KW-0560">Oxidoreductase</keyword>
<evidence type="ECO:0000259" key="1">
    <source>
        <dbReference type="Pfam" id="PF00248"/>
    </source>
</evidence>
<dbReference type="SUPFAM" id="SSF51430">
    <property type="entry name" value="NAD(P)-linked oxidoreductase"/>
    <property type="match status" value="1"/>
</dbReference>
<sequence>MKYRGLGKTGLKISEISFGAWSIGASWGEQSEKDSIAALHKALDLGVNFIDTALAYGNGKSEKIIGKVLSDRSEEVYVATKIPPKVGAWPPTPYCKIEERYPEEYLRESLETCLKNLNTECIDILQLHTWTRAWNKYPSALEVLQKFKKEGKIRYIGVSTPEHDQNALIGLMKGGWLDTVQVIYNIFEQEPVAEFLPTALEQEVGVIVRMAFDEGILTGKYTPDHQFPKEDFRSKYFEGDRLERAVRRVEKIKSDLQTSGFTMPQAALKFAMKPPAVSTVISGIRNAQQAERNTAVADMPDLPEEYMEMLRHHYWVRAFWYTGK</sequence>
<dbReference type="InterPro" id="IPR023210">
    <property type="entry name" value="NADP_OxRdtase_dom"/>
</dbReference>
<protein>
    <submittedName>
        <fullName evidence="2">Aldo/keto reductase</fullName>
        <ecNumber evidence="2">1.1.1.-</ecNumber>
    </submittedName>
</protein>
<dbReference type="GO" id="GO:0016491">
    <property type="term" value="F:oxidoreductase activity"/>
    <property type="evidence" value="ECO:0007669"/>
    <property type="project" value="UniProtKB-KW"/>
</dbReference>
<organism evidence="2 3">
    <name type="scientific">Rapidithrix thailandica</name>
    <dbReference type="NCBI Taxonomy" id="413964"/>
    <lineage>
        <taxon>Bacteria</taxon>
        <taxon>Pseudomonadati</taxon>
        <taxon>Bacteroidota</taxon>
        <taxon>Cytophagia</taxon>
        <taxon>Cytophagales</taxon>
        <taxon>Flammeovirgaceae</taxon>
        <taxon>Rapidithrix</taxon>
    </lineage>
</organism>
<feature type="domain" description="NADP-dependent oxidoreductase" evidence="1">
    <location>
        <begin position="15"/>
        <end position="313"/>
    </location>
</feature>
<dbReference type="Pfam" id="PF00248">
    <property type="entry name" value="Aldo_ket_red"/>
    <property type="match status" value="1"/>
</dbReference>
<keyword evidence="3" id="KW-1185">Reference proteome</keyword>
<evidence type="ECO:0000313" key="2">
    <source>
        <dbReference type="EMBL" id="MEN7546632.1"/>
    </source>
</evidence>
<evidence type="ECO:0000313" key="3">
    <source>
        <dbReference type="Proteomes" id="UP001403385"/>
    </source>
</evidence>
<comment type="caution">
    <text evidence="2">The sequence shown here is derived from an EMBL/GenBank/DDBJ whole genome shotgun (WGS) entry which is preliminary data.</text>
</comment>